<protein>
    <submittedName>
        <fullName evidence="1">Uncharacterized protein</fullName>
    </submittedName>
</protein>
<accession>A0ACD3B486</accession>
<organism evidence="1 2">
    <name type="scientific">Pluteus cervinus</name>
    <dbReference type="NCBI Taxonomy" id="181527"/>
    <lineage>
        <taxon>Eukaryota</taxon>
        <taxon>Fungi</taxon>
        <taxon>Dikarya</taxon>
        <taxon>Basidiomycota</taxon>
        <taxon>Agaricomycotina</taxon>
        <taxon>Agaricomycetes</taxon>
        <taxon>Agaricomycetidae</taxon>
        <taxon>Agaricales</taxon>
        <taxon>Pluteineae</taxon>
        <taxon>Pluteaceae</taxon>
        <taxon>Pluteus</taxon>
    </lineage>
</organism>
<reference evidence="1 2" key="1">
    <citation type="journal article" date="2019" name="Nat. Ecol. Evol.">
        <title>Megaphylogeny resolves global patterns of mushroom evolution.</title>
        <authorList>
            <person name="Varga T."/>
            <person name="Krizsan K."/>
            <person name="Foldi C."/>
            <person name="Dima B."/>
            <person name="Sanchez-Garcia M."/>
            <person name="Sanchez-Ramirez S."/>
            <person name="Szollosi G.J."/>
            <person name="Szarkandi J.G."/>
            <person name="Papp V."/>
            <person name="Albert L."/>
            <person name="Andreopoulos W."/>
            <person name="Angelini C."/>
            <person name="Antonin V."/>
            <person name="Barry K.W."/>
            <person name="Bougher N.L."/>
            <person name="Buchanan P."/>
            <person name="Buyck B."/>
            <person name="Bense V."/>
            <person name="Catcheside P."/>
            <person name="Chovatia M."/>
            <person name="Cooper J."/>
            <person name="Damon W."/>
            <person name="Desjardin D."/>
            <person name="Finy P."/>
            <person name="Geml J."/>
            <person name="Haridas S."/>
            <person name="Hughes K."/>
            <person name="Justo A."/>
            <person name="Karasinski D."/>
            <person name="Kautmanova I."/>
            <person name="Kiss B."/>
            <person name="Kocsube S."/>
            <person name="Kotiranta H."/>
            <person name="LaButti K.M."/>
            <person name="Lechner B.E."/>
            <person name="Liimatainen K."/>
            <person name="Lipzen A."/>
            <person name="Lukacs Z."/>
            <person name="Mihaltcheva S."/>
            <person name="Morgado L.N."/>
            <person name="Niskanen T."/>
            <person name="Noordeloos M.E."/>
            <person name="Ohm R.A."/>
            <person name="Ortiz-Santana B."/>
            <person name="Ovrebo C."/>
            <person name="Racz N."/>
            <person name="Riley R."/>
            <person name="Savchenko A."/>
            <person name="Shiryaev A."/>
            <person name="Soop K."/>
            <person name="Spirin V."/>
            <person name="Szebenyi C."/>
            <person name="Tomsovsky M."/>
            <person name="Tulloss R.E."/>
            <person name="Uehling J."/>
            <person name="Grigoriev I.V."/>
            <person name="Vagvolgyi C."/>
            <person name="Papp T."/>
            <person name="Martin F.M."/>
            <person name="Miettinen O."/>
            <person name="Hibbett D.S."/>
            <person name="Nagy L.G."/>
        </authorList>
    </citation>
    <scope>NUCLEOTIDE SEQUENCE [LARGE SCALE GENOMIC DNA]</scope>
    <source>
        <strain evidence="1 2">NL-1719</strain>
    </source>
</reference>
<keyword evidence="2" id="KW-1185">Reference proteome</keyword>
<dbReference type="EMBL" id="ML208285">
    <property type="protein sequence ID" value="TFK72449.1"/>
    <property type="molecule type" value="Genomic_DNA"/>
</dbReference>
<gene>
    <name evidence="1" type="ORF">BDN72DRAFT_836217</name>
</gene>
<dbReference type="Proteomes" id="UP000308600">
    <property type="component" value="Unassembled WGS sequence"/>
</dbReference>
<sequence>MKPWPDKIPQSRTGQRPWGRHTFILLVALVFSVAIFLASTAASFADLVDLQIVPNLFKKHHHHEHHIRKKALKKQCKSTRKPAGPAASYDPKSRLKSGSDRFTPGTPPTVITNAKIWTGGKSGTEVLTGGSIYLNKGLIQTVAHGGHHSKFNHSALRVINAEGRWVTPGLVDLHSHLGVYSAPALRGASDGNSYKAPILPWLRSIDGLNTHDAAYNLTLSGGVTTAQILPGSANNIGGQAFLMKLRPTEERSTLSRILEPPLSLLSPELQEMVGSDDLGYIPWRHMKHACGENPSRSYSQTRMDSGWNFRNAYNEARKIKLAQDAYCDRVENGDLPEESFPESLEWEALVDVLRGKVKLSVHCYEAVDLDAIVRLSNEFQFPVASFHHAGETYLVPDLLKKTWGGPPAAALFASNARKKREAYRGSEFAPRILAENGIPVVMKSDHPVLNSRYLLFEAQLAHYYGLDPALALSSVTTVPAAAAGVGQRVGQIKEGYDADVVIWDSHPLSLGATPVQVWIDGIPQLEAPHILRKSLARQTVPSTPDWDKEKNETVRWEGLPPLAGKKGFSVNGQDGHVYDAVSETQNVRFSNVTAVYSISDSGNVVALYEQATEVGVTSPVLPGVDVVINDGDIVCIGYGGSPCPKVFGVNSEELVIDLQGGVLAPGLTTFGSPLGLVEIHLEPSTADGNVRDPLTQEIPSILGTDENASVVRALDGLQFQGRNSLLAYRGGVTKAITPPTGDGFLYGLSTAFDLGASHALEKGAIVQEEVALHVRVDLGMDSSVSTQIALLRHLLHLEDRQDPTPSDWTSSSQGAWARVREGFIPLVIEVESADIMATLIRLKNEYEDKNKRLKMTFTGASEAHIIAKQIAWADVSVVITSPRPYPGTWSSQRILAGPPLTQKSNVKTLLDAGVNVAIGVVDEFAARNTRFELGWLSLDGGLSTAQTLGLATVNLERALGVQGNPADFVAYRGGSVFDFESKVVSVLSLRKRTSVSF</sequence>
<name>A0ACD3B486_9AGAR</name>
<evidence type="ECO:0000313" key="1">
    <source>
        <dbReference type="EMBL" id="TFK72449.1"/>
    </source>
</evidence>
<proteinExistence type="predicted"/>
<evidence type="ECO:0000313" key="2">
    <source>
        <dbReference type="Proteomes" id="UP000308600"/>
    </source>
</evidence>